<gene>
    <name evidence="1" type="ORF">DQ384_04545</name>
</gene>
<organism evidence="1 2">
    <name type="scientific">Sphaerisporangium album</name>
    <dbReference type="NCBI Taxonomy" id="509200"/>
    <lineage>
        <taxon>Bacteria</taxon>
        <taxon>Bacillati</taxon>
        <taxon>Actinomycetota</taxon>
        <taxon>Actinomycetes</taxon>
        <taxon>Streptosporangiales</taxon>
        <taxon>Streptosporangiaceae</taxon>
        <taxon>Sphaerisporangium</taxon>
    </lineage>
</organism>
<evidence type="ECO:0000313" key="2">
    <source>
        <dbReference type="Proteomes" id="UP000253094"/>
    </source>
</evidence>
<protein>
    <submittedName>
        <fullName evidence="1">Uncharacterized protein</fullName>
    </submittedName>
</protein>
<dbReference type="OrthoDB" id="3399671at2"/>
<dbReference type="RefSeq" id="WP_114027381.1">
    <property type="nucleotide sequence ID" value="NZ_QOIL01000002.1"/>
</dbReference>
<dbReference type="Proteomes" id="UP000253094">
    <property type="component" value="Unassembled WGS sequence"/>
</dbReference>
<evidence type="ECO:0000313" key="1">
    <source>
        <dbReference type="EMBL" id="RCG32749.1"/>
    </source>
</evidence>
<proteinExistence type="predicted"/>
<keyword evidence="2" id="KW-1185">Reference proteome</keyword>
<name>A0A367FS72_9ACTN</name>
<dbReference type="AlphaFoldDB" id="A0A367FS72"/>
<accession>A0A367FS72</accession>
<reference evidence="1 2" key="1">
    <citation type="submission" date="2018-06" db="EMBL/GenBank/DDBJ databases">
        <title>Sphaerisporangium craniellae sp. nov., isolated from a marine sponge in the South China Sea.</title>
        <authorList>
            <person name="Li L."/>
        </authorList>
    </citation>
    <scope>NUCLEOTIDE SEQUENCE [LARGE SCALE GENOMIC DNA]</scope>
    <source>
        <strain evidence="1 2">CCTCC AA 208026</strain>
    </source>
</reference>
<dbReference type="EMBL" id="QOIL01000002">
    <property type="protein sequence ID" value="RCG32749.1"/>
    <property type="molecule type" value="Genomic_DNA"/>
</dbReference>
<comment type="caution">
    <text evidence="1">The sequence shown here is derived from an EMBL/GenBank/DDBJ whole genome shotgun (WGS) entry which is preliminary data.</text>
</comment>
<sequence>MVGLAVTPLRLDAGFDVHLRWVEMTLTYGGLIEGVPRQRMNDEMFIGRTMERTRRKWTQYPSISSHRLEPSRTISNASIGAAPAPTRMALWSSCRP</sequence>